<keyword evidence="1" id="KW-0472">Membrane</keyword>
<evidence type="ECO:0000313" key="3">
    <source>
        <dbReference type="Proteomes" id="UP000030401"/>
    </source>
</evidence>
<evidence type="ECO:0000313" key="2">
    <source>
        <dbReference type="EMBL" id="KGX84838.1"/>
    </source>
</evidence>
<evidence type="ECO:0008006" key="4">
    <source>
        <dbReference type="Google" id="ProtNLM"/>
    </source>
</evidence>
<dbReference type="Pfam" id="PF10027">
    <property type="entry name" value="DUF2269"/>
    <property type="match status" value="1"/>
</dbReference>
<proteinExistence type="predicted"/>
<feature type="transmembrane region" description="Helical" evidence="1">
    <location>
        <begin position="6"/>
        <end position="26"/>
    </location>
</feature>
<dbReference type="eggNOG" id="ENOG5032MU7">
    <property type="taxonomic scope" value="Bacteria"/>
</dbReference>
<reference evidence="2 3" key="1">
    <citation type="submission" date="2013-08" db="EMBL/GenBank/DDBJ databases">
        <authorList>
            <person name="Huang J."/>
            <person name="Wang G."/>
        </authorList>
    </citation>
    <scope>NUCLEOTIDE SEQUENCE [LARGE SCALE GENOMIC DNA]</scope>
    <source>
        <strain evidence="2 3">JSM 072002</strain>
    </source>
</reference>
<feature type="transmembrane region" description="Helical" evidence="1">
    <location>
        <begin position="47"/>
        <end position="69"/>
    </location>
</feature>
<dbReference type="AlphaFoldDB" id="A0A0A5G157"/>
<dbReference type="EMBL" id="AVPG01000030">
    <property type="protein sequence ID" value="KGX84838.1"/>
    <property type="molecule type" value="Genomic_DNA"/>
</dbReference>
<evidence type="ECO:0000256" key="1">
    <source>
        <dbReference type="SAM" id="Phobius"/>
    </source>
</evidence>
<accession>A0A0A5G157</accession>
<keyword evidence="3" id="KW-1185">Reference proteome</keyword>
<feature type="transmembrane region" description="Helical" evidence="1">
    <location>
        <begin position="75"/>
        <end position="95"/>
    </location>
</feature>
<name>A0A0A5G157_9BACI</name>
<dbReference type="RefSeq" id="WP_052127344.1">
    <property type="nucleotide sequence ID" value="NZ_AVPG01000030.1"/>
</dbReference>
<dbReference type="Proteomes" id="UP000030401">
    <property type="component" value="Unassembled WGS sequence"/>
</dbReference>
<keyword evidence="1" id="KW-1133">Transmembrane helix</keyword>
<sequence>MGLLVFVHVMAAIVGIGSVYCPLLLVRSDQALADLRVSLVLMRTLNRFPVVVGSVALFSGVLLVIFGDYGSIGQVWLLGSLFLYIVIYIIVVGLIRPKVRRLLFWVSHDDNKEVVRLPPAQQQWLDRLAYWYYVVACLATLLFFFMIVKP</sequence>
<organism evidence="2 3">
    <name type="scientific">Pontibacillus litoralis JSM 072002</name>
    <dbReference type="NCBI Taxonomy" id="1385512"/>
    <lineage>
        <taxon>Bacteria</taxon>
        <taxon>Bacillati</taxon>
        <taxon>Bacillota</taxon>
        <taxon>Bacilli</taxon>
        <taxon>Bacillales</taxon>
        <taxon>Bacillaceae</taxon>
        <taxon>Pontibacillus</taxon>
    </lineage>
</organism>
<feature type="transmembrane region" description="Helical" evidence="1">
    <location>
        <begin position="130"/>
        <end position="148"/>
    </location>
</feature>
<gene>
    <name evidence="2" type="ORF">N784_11720</name>
</gene>
<keyword evidence="1" id="KW-0812">Transmembrane</keyword>
<dbReference type="InterPro" id="IPR018729">
    <property type="entry name" value="DUF2269_transmembrane"/>
</dbReference>
<protein>
    <recommendedName>
        <fullName evidence="4">DUF2269 domain-containing protein</fullName>
    </recommendedName>
</protein>
<comment type="caution">
    <text evidence="2">The sequence shown here is derived from an EMBL/GenBank/DDBJ whole genome shotgun (WGS) entry which is preliminary data.</text>
</comment>